<sequence>MKKFILLLALILPFITFAQDSVTVSGKIKNFEKYLKENNSIQFYVNDIVLDDQLVYNAIIKPDGTFSLSFPKDQPQRILVRYLDGFSLIVSPGDKVYVSIDADNLSNSLKFSGDGAETNNILTSYMAKLNFKNSNRWAVLNGYQSDSSAASFKKYRYNLLEEESAFLHQFLKENKTTELFNCWAKHQLQYNCADDLMRYRWLHKPNISPKSDYFDFFERFSLNDPEASICSDYGSYIHEYSMYTSQLLRDQKKNNEPPQLSDLIDRVLTNDKSITEEEKVVLLKLKTQNNTPSTLNIGDTLIIKRVFEKNLGLLPVSSDLTHYASLCKCYFRDILLSNYTYHLIKSKYSDKIAYQIDLFQKLVCDDKIKQKILAEYKTGLDKLNNFKIPSQANLNTISLATPSDNIFEKLIEKYRGKVIYVDFWATWCRPCRDEMPDSKKLHEELRGKDVVFLYLGGRSEETTWKSVIAELGIHGEHFLLNNNEYNALAAKFQIAGIPHYVLVDKQGRVRDDKAKRPSDPALKTDILALLNENL</sequence>
<evidence type="ECO:0000259" key="6">
    <source>
        <dbReference type="PROSITE" id="PS51352"/>
    </source>
</evidence>
<dbReference type="CDD" id="cd02966">
    <property type="entry name" value="TlpA_like_family"/>
    <property type="match status" value="1"/>
</dbReference>
<dbReference type="GO" id="GO:0017004">
    <property type="term" value="P:cytochrome complex assembly"/>
    <property type="evidence" value="ECO:0007669"/>
    <property type="project" value="UniProtKB-KW"/>
</dbReference>
<dbReference type="EMBL" id="PQVF01000003">
    <property type="protein sequence ID" value="POY37865.1"/>
    <property type="molecule type" value="Genomic_DNA"/>
</dbReference>
<dbReference type="RefSeq" id="WP_103787996.1">
    <property type="nucleotide sequence ID" value="NZ_PQVF01000003.1"/>
</dbReference>
<evidence type="ECO:0000313" key="8">
    <source>
        <dbReference type="Proteomes" id="UP000236893"/>
    </source>
</evidence>
<protein>
    <recommendedName>
        <fullName evidence="6">Thioredoxin domain-containing protein</fullName>
    </recommendedName>
</protein>
<evidence type="ECO:0000256" key="3">
    <source>
        <dbReference type="ARBA" id="ARBA00023157"/>
    </source>
</evidence>
<evidence type="ECO:0000256" key="5">
    <source>
        <dbReference type="SAM" id="SignalP"/>
    </source>
</evidence>
<dbReference type="PANTHER" id="PTHR42852">
    <property type="entry name" value="THIOL:DISULFIDE INTERCHANGE PROTEIN DSBE"/>
    <property type="match status" value="1"/>
</dbReference>
<reference evidence="7 8" key="1">
    <citation type="submission" date="2018-01" db="EMBL/GenBank/DDBJ databases">
        <authorList>
            <person name="Gaut B.S."/>
            <person name="Morton B.R."/>
            <person name="Clegg M.T."/>
            <person name="Duvall M.R."/>
        </authorList>
    </citation>
    <scope>NUCLEOTIDE SEQUENCE [LARGE SCALE GENOMIC DNA]</scope>
    <source>
        <strain evidence="7 8">HR-AV</strain>
    </source>
</reference>
<dbReference type="SUPFAM" id="SSF52833">
    <property type="entry name" value="Thioredoxin-like"/>
    <property type="match status" value="1"/>
</dbReference>
<feature type="domain" description="Thioredoxin" evidence="6">
    <location>
        <begin position="377"/>
        <end position="534"/>
    </location>
</feature>
<organism evidence="7 8">
    <name type="scientific">Solitalea longa</name>
    <dbReference type="NCBI Taxonomy" id="2079460"/>
    <lineage>
        <taxon>Bacteria</taxon>
        <taxon>Pseudomonadati</taxon>
        <taxon>Bacteroidota</taxon>
        <taxon>Sphingobacteriia</taxon>
        <taxon>Sphingobacteriales</taxon>
        <taxon>Sphingobacteriaceae</taxon>
        <taxon>Solitalea</taxon>
    </lineage>
</organism>
<feature type="signal peptide" evidence="5">
    <location>
        <begin position="1"/>
        <end position="18"/>
    </location>
</feature>
<name>A0A2S5A5P5_9SPHI</name>
<keyword evidence="4" id="KW-0676">Redox-active center</keyword>
<evidence type="ECO:0000256" key="4">
    <source>
        <dbReference type="ARBA" id="ARBA00023284"/>
    </source>
</evidence>
<dbReference type="OrthoDB" id="1120316at2"/>
<evidence type="ECO:0000313" key="7">
    <source>
        <dbReference type="EMBL" id="POY37865.1"/>
    </source>
</evidence>
<comment type="subcellular location">
    <subcellularLocation>
        <location evidence="1">Cell envelope</location>
    </subcellularLocation>
</comment>
<dbReference type="Gene3D" id="3.40.30.10">
    <property type="entry name" value="Glutaredoxin"/>
    <property type="match status" value="1"/>
</dbReference>
<dbReference type="InterPro" id="IPR036249">
    <property type="entry name" value="Thioredoxin-like_sf"/>
</dbReference>
<keyword evidence="8" id="KW-1185">Reference proteome</keyword>
<keyword evidence="5" id="KW-0732">Signal</keyword>
<dbReference type="PROSITE" id="PS51352">
    <property type="entry name" value="THIOREDOXIN_2"/>
    <property type="match status" value="1"/>
</dbReference>
<dbReference type="GO" id="GO:0030313">
    <property type="term" value="C:cell envelope"/>
    <property type="evidence" value="ECO:0007669"/>
    <property type="project" value="UniProtKB-SubCell"/>
</dbReference>
<keyword evidence="2" id="KW-0201">Cytochrome c-type biogenesis</keyword>
<comment type="caution">
    <text evidence="7">The sequence shown here is derived from an EMBL/GenBank/DDBJ whole genome shotgun (WGS) entry which is preliminary data.</text>
</comment>
<dbReference type="AlphaFoldDB" id="A0A2S5A5P5"/>
<dbReference type="InterPro" id="IPR012336">
    <property type="entry name" value="Thioredoxin-like_fold"/>
</dbReference>
<evidence type="ECO:0000256" key="1">
    <source>
        <dbReference type="ARBA" id="ARBA00004196"/>
    </source>
</evidence>
<evidence type="ECO:0000256" key="2">
    <source>
        <dbReference type="ARBA" id="ARBA00022748"/>
    </source>
</evidence>
<dbReference type="InterPro" id="IPR050553">
    <property type="entry name" value="Thioredoxin_ResA/DsbE_sf"/>
</dbReference>
<dbReference type="Proteomes" id="UP000236893">
    <property type="component" value="Unassembled WGS sequence"/>
</dbReference>
<dbReference type="Pfam" id="PF13905">
    <property type="entry name" value="Thioredoxin_8"/>
    <property type="match status" value="1"/>
</dbReference>
<gene>
    <name evidence="7" type="ORF">C3K47_04865</name>
</gene>
<dbReference type="InterPro" id="IPR013766">
    <property type="entry name" value="Thioredoxin_domain"/>
</dbReference>
<accession>A0A2S5A5P5</accession>
<feature type="chain" id="PRO_5015546441" description="Thioredoxin domain-containing protein" evidence="5">
    <location>
        <begin position="19"/>
        <end position="534"/>
    </location>
</feature>
<dbReference type="PANTHER" id="PTHR42852:SF6">
    <property type="entry name" value="THIOL:DISULFIDE INTERCHANGE PROTEIN DSBE"/>
    <property type="match status" value="1"/>
</dbReference>
<keyword evidence="3" id="KW-1015">Disulfide bond</keyword>
<proteinExistence type="predicted"/>